<dbReference type="InParanoid" id="T1EH77"/>
<reference evidence="5" key="1">
    <citation type="submission" date="2012-12" db="EMBL/GenBank/DDBJ databases">
        <authorList>
            <person name="Hellsten U."/>
            <person name="Grimwood J."/>
            <person name="Chapman J.A."/>
            <person name="Shapiro H."/>
            <person name="Aerts A."/>
            <person name="Otillar R.P."/>
            <person name="Terry A.Y."/>
            <person name="Boore J.L."/>
            <person name="Simakov O."/>
            <person name="Marletaz F."/>
            <person name="Cho S.-J."/>
            <person name="Edsinger-Gonzales E."/>
            <person name="Havlak P."/>
            <person name="Kuo D.-H."/>
            <person name="Larsson T."/>
            <person name="Lv J."/>
            <person name="Arendt D."/>
            <person name="Savage R."/>
            <person name="Osoegawa K."/>
            <person name="de Jong P."/>
            <person name="Lindberg D.R."/>
            <person name="Seaver E.C."/>
            <person name="Weisblat D.A."/>
            <person name="Putnam N.H."/>
            <person name="Grigoriev I.V."/>
            <person name="Rokhsar D.S."/>
        </authorList>
    </citation>
    <scope>NUCLEOTIDE SEQUENCE</scope>
</reference>
<dbReference type="PANTHER" id="PTHR43903">
    <property type="entry name" value="NEUROLIGIN"/>
    <property type="match status" value="1"/>
</dbReference>
<dbReference type="AlphaFoldDB" id="T1EH77"/>
<feature type="domain" description="Carboxylesterase type B" evidence="2">
    <location>
        <begin position="1"/>
        <end position="104"/>
    </location>
</feature>
<protein>
    <recommendedName>
        <fullName evidence="2">Carboxylesterase type B domain-containing protein</fullName>
    </recommendedName>
</protein>
<proteinExistence type="inferred from homology"/>
<reference evidence="4" key="3">
    <citation type="submission" date="2015-06" db="UniProtKB">
        <authorList>
            <consortium name="EnsemblMetazoa"/>
        </authorList>
    </citation>
    <scope>IDENTIFICATION</scope>
</reference>
<dbReference type="InterPro" id="IPR029058">
    <property type="entry name" value="AB_hydrolase_fold"/>
</dbReference>
<dbReference type="eggNOG" id="KOG1516">
    <property type="taxonomic scope" value="Eukaryota"/>
</dbReference>
<dbReference type="EMBL" id="AMQM01001173">
    <property type="status" value="NOT_ANNOTATED_CDS"/>
    <property type="molecule type" value="Genomic_DNA"/>
</dbReference>
<evidence type="ECO:0000259" key="2">
    <source>
        <dbReference type="Pfam" id="PF00135"/>
    </source>
</evidence>
<accession>T1EH77</accession>
<dbReference type="CTD" id="20195927"/>
<dbReference type="Gene3D" id="3.40.50.1820">
    <property type="entry name" value="alpha/beta hydrolase"/>
    <property type="match status" value="1"/>
</dbReference>
<dbReference type="STRING" id="6412.T1EH77"/>
<evidence type="ECO:0000313" key="5">
    <source>
        <dbReference type="Proteomes" id="UP000015101"/>
    </source>
</evidence>
<dbReference type="HOGENOM" id="CLU_006586_12_4_1"/>
<comment type="similarity">
    <text evidence="1">Belongs to the type-B carboxylesterase/lipase family.</text>
</comment>
<dbReference type="GeneID" id="20195927"/>
<evidence type="ECO:0000256" key="1">
    <source>
        <dbReference type="ARBA" id="ARBA00005964"/>
    </source>
</evidence>
<gene>
    <name evidence="4" type="primary">20195927</name>
    <name evidence="3" type="ORF">HELRODRAFT_125958</name>
</gene>
<reference evidence="3 5" key="2">
    <citation type="journal article" date="2013" name="Nature">
        <title>Insights into bilaterian evolution from three spiralian genomes.</title>
        <authorList>
            <person name="Simakov O."/>
            <person name="Marletaz F."/>
            <person name="Cho S.J."/>
            <person name="Edsinger-Gonzales E."/>
            <person name="Havlak P."/>
            <person name="Hellsten U."/>
            <person name="Kuo D.H."/>
            <person name="Larsson T."/>
            <person name="Lv J."/>
            <person name="Arendt D."/>
            <person name="Savage R."/>
            <person name="Osoegawa K."/>
            <person name="de Jong P."/>
            <person name="Grimwood J."/>
            <person name="Chapman J.A."/>
            <person name="Shapiro H."/>
            <person name="Aerts A."/>
            <person name="Otillar R.P."/>
            <person name="Terry A.Y."/>
            <person name="Boore J.L."/>
            <person name="Grigoriev I.V."/>
            <person name="Lindberg D.R."/>
            <person name="Seaver E.C."/>
            <person name="Weisblat D.A."/>
            <person name="Putnam N.H."/>
            <person name="Rokhsar D.S."/>
        </authorList>
    </citation>
    <scope>NUCLEOTIDE SEQUENCE</scope>
</reference>
<dbReference type="SUPFAM" id="SSF53474">
    <property type="entry name" value="alpha/beta-Hydrolases"/>
    <property type="match status" value="1"/>
</dbReference>
<dbReference type="RefSeq" id="XP_009023125.1">
    <property type="nucleotide sequence ID" value="XM_009024877.1"/>
</dbReference>
<dbReference type="Pfam" id="PF00135">
    <property type="entry name" value="COesterase"/>
    <property type="match status" value="1"/>
</dbReference>
<dbReference type="EnsemblMetazoa" id="HelroT125958">
    <property type="protein sequence ID" value="HelroP125958"/>
    <property type="gene ID" value="HelroG125958"/>
</dbReference>
<sequence>PVLVFIHDYSRPHQTGTGNAFDGSVMAAYGKMAVITLNYRIGVFGFLPSRDLSDGSVQANQGVSDVITALTWISENIESFGGDRSRVTVMGEGGGADMLGLILYS</sequence>
<organism evidence="4 5">
    <name type="scientific">Helobdella robusta</name>
    <name type="common">Californian leech</name>
    <dbReference type="NCBI Taxonomy" id="6412"/>
    <lineage>
        <taxon>Eukaryota</taxon>
        <taxon>Metazoa</taxon>
        <taxon>Spiralia</taxon>
        <taxon>Lophotrochozoa</taxon>
        <taxon>Annelida</taxon>
        <taxon>Clitellata</taxon>
        <taxon>Hirudinea</taxon>
        <taxon>Rhynchobdellida</taxon>
        <taxon>Glossiphoniidae</taxon>
        <taxon>Helobdella</taxon>
    </lineage>
</organism>
<dbReference type="OrthoDB" id="408631at2759"/>
<name>T1EH77_HELRO</name>
<dbReference type="EMBL" id="KB097143">
    <property type="protein sequence ID" value="ESN99257.1"/>
    <property type="molecule type" value="Genomic_DNA"/>
</dbReference>
<evidence type="ECO:0000313" key="4">
    <source>
        <dbReference type="EnsemblMetazoa" id="HelroP125958"/>
    </source>
</evidence>
<dbReference type="InterPro" id="IPR051093">
    <property type="entry name" value="Neuroligin/BSAL"/>
</dbReference>
<dbReference type="Proteomes" id="UP000015101">
    <property type="component" value="Unassembled WGS sequence"/>
</dbReference>
<dbReference type="InterPro" id="IPR002018">
    <property type="entry name" value="CarbesteraseB"/>
</dbReference>
<keyword evidence="5" id="KW-1185">Reference proteome</keyword>
<dbReference type="KEGG" id="hro:HELRODRAFT_125958"/>
<evidence type="ECO:0000313" key="3">
    <source>
        <dbReference type="EMBL" id="ESN99257.1"/>
    </source>
</evidence>